<dbReference type="Proteomes" id="UP000231019">
    <property type="component" value="Unassembled WGS sequence"/>
</dbReference>
<feature type="region of interest" description="Disordered" evidence="2">
    <location>
        <begin position="1"/>
        <end position="20"/>
    </location>
</feature>
<protein>
    <recommendedName>
        <fullName evidence="3">SWIM-type domain-containing protein</fullName>
    </recommendedName>
</protein>
<gene>
    <name evidence="4" type="ORF">COW36_19620</name>
</gene>
<organism evidence="4 5">
    <name type="scientific">bacterium (Candidatus Blackallbacteria) CG17_big_fil_post_rev_8_21_14_2_50_48_46</name>
    <dbReference type="NCBI Taxonomy" id="2014261"/>
    <lineage>
        <taxon>Bacteria</taxon>
        <taxon>Candidatus Blackallbacteria</taxon>
    </lineage>
</organism>
<evidence type="ECO:0000256" key="2">
    <source>
        <dbReference type="SAM" id="MobiDB-lite"/>
    </source>
</evidence>
<dbReference type="AlphaFoldDB" id="A0A2M7FZM3"/>
<feature type="domain" description="SWIM-type" evidence="3">
    <location>
        <begin position="131"/>
        <end position="166"/>
    </location>
</feature>
<keyword evidence="1" id="KW-0862">Zinc</keyword>
<dbReference type="PROSITE" id="PS50966">
    <property type="entry name" value="ZF_SWIM"/>
    <property type="match status" value="1"/>
</dbReference>
<dbReference type="GO" id="GO:0008270">
    <property type="term" value="F:zinc ion binding"/>
    <property type="evidence" value="ECO:0007669"/>
    <property type="project" value="UniProtKB-KW"/>
</dbReference>
<accession>A0A2M7FZM3</accession>
<name>A0A2M7FZM3_9BACT</name>
<sequence length="277" mass="31005">MSFYYYRSSGPKKSQGGIRLQSARGPVGTTWWGKRWVAALEMLCDQGRLSRGKSYARQGQVLSVEIKAGEVLAKVQGSSSKPYTVKIKLPLLKATQWAKIQNSLQASPLHLAKLLSGEMPTGLEEIFNQAGVSLFPEKRKDLQTDCSCPDWSDPCKHIAAVYYLLAEQFDNDPFLLFRLRGQEREKLLAALGSNQTEDSHPPASNEQTYALPSDPQAFWQGGEIPTLKKVQLTTQAPLLKRLKSPPLWRGQERFQEALEPIYENAAKQAFALLEELP</sequence>
<dbReference type="InterPro" id="IPR007527">
    <property type="entry name" value="Znf_SWIM"/>
</dbReference>
<dbReference type="Pfam" id="PF04434">
    <property type="entry name" value="SWIM"/>
    <property type="match status" value="1"/>
</dbReference>
<keyword evidence="1" id="KW-0863">Zinc-finger</keyword>
<comment type="caution">
    <text evidence="4">The sequence shown here is derived from an EMBL/GenBank/DDBJ whole genome shotgun (WGS) entry which is preliminary data.</text>
</comment>
<dbReference type="PANTHER" id="PTHR38133">
    <property type="entry name" value="SLR1429 PROTEIN"/>
    <property type="match status" value="1"/>
</dbReference>
<reference evidence="4 5" key="1">
    <citation type="submission" date="2017-09" db="EMBL/GenBank/DDBJ databases">
        <title>Depth-based differentiation of microbial function through sediment-hosted aquifers and enrichment of novel symbionts in the deep terrestrial subsurface.</title>
        <authorList>
            <person name="Probst A.J."/>
            <person name="Ladd B."/>
            <person name="Jarett J.K."/>
            <person name="Geller-Mcgrath D.E."/>
            <person name="Sieber C.M."/>
            <person name="Emerson J.B."/>
            <person name="Anantharaman K."/>
            <person name="Thomas B.C."/>
            <person name="Malmstrom R."/>
            <person name="Stieglmeier M."/>
            <person name="Klingl A."/>
            <person name="Woyke T."/>
            <person name="Ryan C.M."/>
            <person name="Banfield J.F."/>
        </authorList>
    </citation>
    <scope>NUCLEOTIDE SEQUENCE [LARGE SCALE GENOMIC DNA]</scope>
    <source>
        <strain evidence="4">CG17_big_fil_post_rev_8_21_14_2_50_48_46</strain>
    </source>
</reference>
<evidence type="ECO:0000259" key="3">
    <source>
        <dbReference type="PROSITE" id="PS50966"/>
    </source>
</evidence>
<dbReference type="EMBL" id="PFFQ01000055">
    <property type="protein sequence ID" value="PIW14862.1"/>
    <property type="molecule type" value="Genomic_DNA"/>
</dbReference>
<keyword evidence="1" id="KW-0479">Metal-binding</keyword>
<evidence type="ECO:0000256" key="1">
    <source>
        <dbReference type="PROSITE-ProRule" id="PRU00325"/>
    </source>
</evidence>
<dbReference type="PANTHER" id="PTHR38133:SF1">
    <property type="entry name" value="SLR1429 PROTEIN"/>
    <property type="match status" value="1"/>
</dbReference>
<evidence type="ECO:0000313" key="4">
    <source>
        <dbReference type="EMBL" id="PIW14862.1"/>
    </source>
</evidence>
<evidence type="ECO:0000313" key="5">
    <source>
        <dbReference type="Proteomes" id="UP000231019"/>
    </source>
</evidence>
<proteinExistence type="predicted"/>